<comment type="caution">
    <text evidence="1">The sequence shown here is derived from an EMBL/GenBank/DDBJ whole genome shotgun (WGS) entry which is preliminary data.</text>
</comment>
<dbReference type="EMBL" id="LAZR01001883">
    <property type="protein sequence ID" value="KKN37609.1"/>
    <property type="molecule type" value="Genomic_DNA"/>
</dbReference>
<name>A0A0F9Q4Z8_9ZZZZ</name>
<sequence length="153" mass="16977">MNKTKNLPYSESMNYWKTSRSSPDHWIEKTIKLIKKLSGRILMEAFGKDAAGNSAYMLAFEIQGDRFKIVWPVLPSKTGDESAARRQAATFLYHDTKAKCISATILGVRTVFFSHLLLPSGQVVSDLSPSDVLESIPSLFQPGQQLLSNGDVP</sequence>
<protein>
    <submittedName>
        <fullName evidence="1">Uncharacterized protein</fullName>
    </submittedName>
</protein>
<dbReference type="AlphaFoldDB" id="A0A0F9Q4Z8"/>
<gene>
    <name evidence="1" type="ORF">LCGC14_0761790</name>
</gene>
<organism evidence="1">
    <name type="scientific">marine sediment metagenome</name>
    <dbReference type="NCBI Taxonomy" id="412755"/>
    <lineage>
        <taxon>unclassified sequences</taxon>
        <taxon>metagenomes</taxon>
        <taxon>ecological metagenomes</taxon>
    </lineage>
</organism>
<proteinExistence type="predicted"/>
<reference evidence="1" key="1">
    <citation type="journal article" date="2015" name="Nature">
        <title>Complex archaea that bridge the gap between prokaryotes and eukaryotes.</title>
        <authorList>
            <person name="Spang A."/>
            <person name="Saw J.H."/>
            <person name="Jorgensen S.L."/>
            <person name="Zaremba-Niedzwiedzka K."/>
            <person name="Martijn J."/>
            <person name="Lind A.E."/>
            <person name="van Eijk R."/>
            <person name="Schleper C."/>
            <person name="Guy L."/>
            <person name="Ettema T.J."/>
        </authorList>
    </citation>
    <scope>NUCLEOTIDE SEQUENCE</scope>
</reference>
<evidence type="ECO:0000313" key="1">
    <source>
        <dbReference type="EMBL" id="KKN37609.1"/>
    </source>
</evidence>
<accession>A0A0F9Q4Z8</accession>